<evidence type="ECO:0000313" key="5">
    <source>
        <dbReference type="EMBL" id="SSW97332.1"/>
    </source>
</evidence>
<feature type="compositionally biased region" description="Basic residues" evidence="3">
    <location>
        <begin position="179"/>
        <end position="189"/>
    </location>
</feature>
<feature type="compositionally biased region" description="Acidic residues" evidence="3">
    <location>
        <begin position="108"/>
        <end position="124"/>
    </location>
</feature>
<sequence>MRKVTNKKKEMENGDNENVEKVESEEENGVEEDGDPLATTGSNGNDEHDGDAEEQENAETISDDDEPLKPSKASKKAAKKEKKAAKKAAKKAKKTKKRVSLNVPADKDDQEDESDNEDDEEYEVQEIVGHRYVGKQLEYKIRWKGYSAKDDTWEPKKSLSCPDKIKKYEENHDTSMKSNNKKGGTKRKATTSPKKSAKKAKDELEDSDEDDEKEYEVARILDVRVKKNGNREFLVHWKGWSSRFDNWEPEDNLNCDELIADFDKKLEKAKSATQKELRVAPKTTKRYVVNSKPKGARSSKRGSGKNRVTYFDDE</sequence>
<feature type="compositionally biased region" description="Acidic residues" evidence="3">
    <location>
        <begin position="48"/>
        <end position="66"/>
    </location>
</feature>
<organism evidence="6">
    <name type="scientific">Culicoides sonorensis</name>
    <name type="common">Biting midge</name>
    <dbReference type="NCBI Taxonomy" id="179676"/>
    <lineage>
        <taxon>Eukaryota</taxon>
        <taxon>Metazoa</taxon>
        <taxon>Ecdysozoa</taxon>
        <taxon>Arthropoda</taxon>
        <taxon>Hexapoda</taxon>
        <taxon>Insecta</taxon>
        <taxon>Pterygota</taxon>
        <taxon>Neoptera</taxon>
        <taxon>Endopterygota</taxon>
        <taxon>Diptera</taxon>
        <taxon>Nematocera</taxon>
        <taxon>Chironomoidea</taxon>
        <taxon>Ceratopogonidae</taxon>
        <taxon>Ceratopogoninae</taxon>
        <taxon>Culicoides</taxon>
        <taxon>Monoculicoides</taxon>
    </lineage>
</organism>
<dbReference type="EMBL" id="UFQT01000014">
    <property type="protein sequence ID" value="SSX17718.1"/>
    <property type="molecule type" value="Genomic_DNA"/>
</dbReference>
<dbReference type="InterPro" id="IPR023779">
    <property type="entry name" value="Chromodomain_CS"/>
</dbReference>
<feature type="compositionally biased region" description="Basic residues" evidence="3">
    <location>
        <begin position="72"/>
        <end position="99"/>
    </location>
</feature>
<dbReference type="InterPro" id="IPR023780">
    <property type="entry name" value="Chromo_domain"/>
</dbReference>
<dbReference type="PANTHER" id="PTHR22812">
    <property type="entry name" value="CHROMOBOX PROTEIN"/>
    <property type="match status" value="1"/>
</dbReference>
<dbReference type="InterPro" id="IPR000953">
    <property type="entry name" value="Chromo/chromo_shadow_dom"/>
</dbReference>
<dbReference type="PROSITE" id="PS50013">
    <property type="entry name" value="CHROMO_2"/>
    <property type="match status" value="2"/>
</dbReference>
<feature type="domain" description="Chromo" evidence="4">
    <location>
        <begin position="215"/>
        <end position="274"/>
    </location>
</feature>
<dbReference type="VEuPathDB" id="VectorBase:CSON002945"/>
<feature type="compositionally biased region" description="Basic and acidic residues" evidence="3">
    <location>
        <begin position="7"/>
        <end position="22"/>
    </location>
</feature>
<feature type="compositionally biased region" description="Basic residues" evidence="3">
    <location>
        <begin position="294"/>
        <end position="304"/>
    </location>
</feature>
<feature type="compositionally biased region" description="Basic and acidic residues" evidence="3">
    <location>
        <begin position="151"/>
        <end position="175"/>
    </location>
</feature>
<accession>A0A336LVR4</accession>
<dbReference type="CDD" id="cd00024">
    <property type="entry name" value="CD_CSD"/>
    <property type="match status" value="2"/>
</dbReference>
<dbReference type="SUPFAM" id="SSF54160">
    <property type="entry name" value="Chromo domain-like"/>
    <property type="match status" value="2"/>
</dbReference>
<keyword evidence="2" id="KW-0539">Nucleus</keyword>
<evidence type="ECO:0000256" key="2">
    <source>
        <dbReference type="ARBA" id="ARBA00023242"/>
    </source>
</evidence>
<feature type="compositionally biased region" description="Acidic residues" evidence="3">
    <location>
        <begin position="203"/>
        <end position="213"/>
    </location>
</feature>
<dbReference type="AlphaFoldDB" id="A0A336LVR4"/>
<name>A0A336LVR4_CULSO</name>
<dbReference type="InterPro" id="IPR051219">
    <property type="entry name" value="Heterochromatin_chromo-domain"/>
</dbReference>
<evidence type="ECO:0000256" key="1">
    <source>
        <dbReference type="ARBA" id="ARBA00004123"/>
    </source>
</evidence>
<feature type="region of interest" description="Disordered" evidence="3">
    <location>
        <begin position="1"/>
        <end position="130"/>
    </location>
</feature>
<reference evidence="6" key="2">
    <citation type="submission" date="2018-07" db="EMBL/GenBank/DDBJ databases">
        <authorList>
            <person name="Quirk P.G."/>
            <person name="Krulwich T.A."/>
        </authorList>
    </citation>
    <scope>NUCLEOTIDE SEQUENCE</scope>
</reference>
<feature type="region of interest" description="Disordered" evidence="3">
    <location>
        <begin position="273"/>
        <end position="314"/>
    </location>
</feature>
<feature type="domain" description="Chromo" evidence="4">
    <location>
        <begin position="122"/>
        <end position="180"/>
    </location>
</feature>
<dbReference type="GO" id="GO:0005694">
    <property type="term" value="C:chromosome"/>
    <property type="evidence" value="ECO:0007669"/>
    <property type="project" value="UniProtKB-ARBA"/>
</dbReference>
<reference evidence="5" key="1">
    <citation type="submission" date="2018-04" db="EMBL/GenBank/DDBJ databases">
        <authorList>
            <person name="Go L.Y."/>
            <person name="Mitchell J.A."/>
        </authorList>
    </citation>
    <scope>NUCLEOTIDE SEQUENCE</scope>
    <source>
        <tissue evidence="5">Whole organism</tissue>
    </source>
</reference>
<dbReference type="PROSITE" id="PS00598">
    <property type="entry name" value="CHROMO_1"/>
    <property type="match status" value="1"/>
</dbReference>
<evidence type="ECO:0000313" key="6">
    <source>
        <dbReference type="EMBL" id="SSX17718.1"/>
    </source>
</evidence>
<proteinExistence type="predicted"/>
<comment type="subcellular location">
    <subcellularLocation>
        <location evidence="1">Nucleus</location>
    </subcellularLocation>
</comment>
<protein>
    <submittedName>
        <fullName evidence="6">CSON002945 protein</fullName>
    </submittedName>
</protein>
<dbReference type="GO" id="GO:0005634">
    <property type="term" value="C:nucleus"/>
    <property type="evidence" value="ECO:0007669"/>
    <property type="project" value="UniProtKB-SubCell"/>
</dbReference>
<dbReference type="SMART" id="SM00298">
    <property type="entry name" value="CHROMO"/>
    <property type="match status" value="2"/>
</dbReference>
<dbReference type="Pfam" id="PF00385">
    <property type="entry name" value="Chromo"/>
    <property type="match status" value="2"/>
</dbReference>
<gene>
    <name evidence="6" type="primary">CSON002945</name>
</gene>
<evidence type="ECO:0000256" key="3">
    <source>
        <dbReference type="SAM" id="MobiDB-lite"/>
    </source>
</evidence>
<dbReference type="EMBL" id="UFQS01000014">
    <property type="protein sequence ID" value="SSW97332.1"/>
    <property type="molecule type" value="Genomic_DNA"/>
</dbReference>
<feature type="region of interest" description="Disordered" evidence="3">
    <location>
        <begin position="151"/>
        <end position="213"/>
    </location>
</feature>
<dbReference type="OMA" id="TYHECDE"/>
<evidence type="ECO:0000259" key="4">
    <source>
        <dbReference type="PROSITE" id="PS50013"/>
    </source>
</evidence>
<dbReference type="Gene3D" id="2.40.50.40">
    <property type="match status" value="2"/>
</dbReference>
<feature type="compositionally biased region" description="Acidic residues" evidence="3">
    <location>
        <begin position="23"/>
        <end position="35"/>
    </location>
</feature>
<dbReference type="InterPro" id="IPR016197">
    <property type="entry name" value="Chromo-like_dom_sf"/>
</dbReference>